<dbReference type="EMBL" id="JBHTND010000002">
    <property type="protein sequence ID" value="MFD1300254.1"/>
    <property type="molecule type" value="Genomic_DNA"/>
</dbReference>
<sequence>MRAALNRDGVGVVVTHTLHGMHGVTVISARAKIALLSVALTGVFLPAQIARAVESVAPATMPPTCVAGSECRLPEATFACSLDTALAIAQAGSDRGQQAGLSAVQAGTCEIVPAHRWFAVEATKSAQVMYATDKGKHLGYIPIGMFAPAGSTTTCQGPGFCAVRAGPPVWACPSATDLALGSPEAKSAGKCVQVGEGNTGEVGSAVASTGPIALSFGSGGPFQSSYYLARGDVIGIGVTPRPTPAGRGWCKPGDLCVTSAPTLFCADRAAYERILTTPVGEPRRTAITSEPGCRIVIRGNPMKPRGVPAAGDPTKLVAVEHPVFKIGWASAGAFKVVSFKLPLRFTERLSDIRIEPDHSPALAATALTGQGSGAATGVFRAGPKERLSYCKKVKGDKNRDDASACVASMPDETRTAKANCYRKTVTLDGRSYRLAEKPSGSSADIHIDADRQWLFQDIASSEWLDGSTRSDEATVATAYNALCPGTMPEASWSVVYRDPGAEYPRELIGRWFNDRRACRDPKRNQPDYDEYGVLTISLQERTGTRDFEFPQKVNAVRRVGQAAWEVDGSHAIDDVEQPEIFATTTYSLTRGGLSLKRDGTTSSWVQCR</sequence>
<gene>
    <name evidence="1" type="ORF">ACFQ4G_01475</name>
</gene>
<comment type="caution">
    <text evidence="1">The sequence shown here is derived from an EMBL/GenBank/DDBJ whole genome shotgun (WGS) entry which is preliminary data.</text>
</comment>
<keyword evidence="2" id="KW-1185">Reference proteome</keyword>
<dbReference type="RefSeq" id="WP_238202941.1">
    <property type="nucleotide sequence ID" value="NZ_JBHTND010000002.1"/>
</dbReference>
<evidence type="ECO:0000313" key="1">
    <source>
        <dbReference type="EMBL" id="MFD1300254.1"/>
    </source>
</evidence>
<accession>A0ABW3WSF4</accession>
<evidence type="ECO:0000313" key="2">
    <source>
        <dbReference type="Proteomes" id="UP001597176"/>
    </source>
</evidence>
<organism evidence="1 2">
    <name type="scientific">Methylobacterium marchantiae</name>
    <dbReference type="NCBI Taxonomy" id="600331"/>
    <lineage>
        <taxon>Bacteria</taxon>
        <taxon>Pseudomonadati</taxon>
        <taxon>Pseudomonadota</taxon>
        <taxon>Alphaproteobacteria</taxon>
        <taxon>Hyphomicrobiales</taxon>
        <taxon>Methylobacteriaceae</taxon>
        <taxon>Methylobacterium</taxon>
    </lineage>
</organism>
<dbReference type="Proteomes" id="UP001597176">
    <property type="component" value="Unassembled WGS sequence"/>
</dbReference>
<reference evidence="2" key="1">
    <citation type="journal article" date="2019" name="Int. J. Syst. Evol. Microbiol.">
        <title>The Global Catalogue of Microorganisms (GCM) 10K type strain sequencing project: providing services to taxonomists for standard genome sequencing and annotation.</title>
        <authorList>
            <consortium name="The Broad Institute Genomics Platform"/>
            <consortium name="The Broad Institute Genome Sequencing Center for Infectious Disease"/>
            <person name="Wu L."/>
            <person name="Ma J."/>
        </authorList>
    </citation>
    <scope>NUCLEOTIDE SEQUENCE [LARGE SCALE GENOMIC DNA]</scope>
    <source>
        <strain evidence="2">CCUG 56108</strain>
    </source>
</reference>
<proteinExistence type="predicted"/>
<name>A0ABW3WSF4_9HYPH</name>
<protein>
    <submittedName>
        <fullName evidence="1">Uncharacterized protein</fullName>
    </submittedName>
</protein>